<gene>
    <name evidence="2" type="ORF">B1A74_04935</name>
</gene>
<dbReference type="OrthoDB" id="9811849at2"/>
<dbReference type="EMBL" id="MUZR01000013">
    <property type="protein sequence ID" value="OOC10623.1"/>
    <property type="molecule type" value="Genomic_DNA"/>
</dbReference>
<dbReference type="Gene3D" id="3.40.250.10">
    <property type="entry name" value="Rhodanese-like domain"/>
    <property type="match status" value="1"/>
</dbReference>
<dbReference type="InterPro" id="IPR001763">
    <property type="entry name" value="Rhodanese-like_dom"/>
</dbReference>
<dbReference type="RefSeq" id="WP_024329357.1">
    <property type="nucleotide sequence ID" value="NZ_MUZR01000013.1"/>
</dbReference>
<feature type="domain" description="Rhodanese" evidence="1">
    <location>
        <begin position="16"/>
        <end position="104"/>
    </location>
</feature>
<comment type="caution">
    <text evidence="2">The sequence shown here is derived from an EMBL/GenBank/DDBJ whole genome shotgun (WGS) entry which is preliminary data.</text>
</comment>
<dbReference type="GO" id="GO:0016740">
    <property type="term" value="F:transferase activity"/>
    <property type="evidence" value="ECO:0007669"/>
    <property type="project" value="UniProtKB-KW"/>
</dbReference>
<sequence length="106" mass="11945">MRQMTAPELNDYLATADPPPLLLDVREPWEFAHCHIEGSRLLPMGQIPSHRDELDPQAEIVVICHHGVRSQQVAGFLQRAGFPHVINLRGGVDAWAREVDVNMPVY</sequence>
<keyword evidence="2" id="KW-0808">Transferase</keyword>
<dbReference type="SUPFAM" id="SSF52821">
    <property type="entry name" value="Rhodanese/Cell cycle control phosphatase"/>
    <property type="match status" value="1"/>
</dbReference>
<keyword evidence="3" id="KW-1185">Reference proteome</keyword>
<dbReference type="PANTHER" id="PTHR43031:SF17">
    <property type="entry name" value="SULFURTRANSFERASE YTWF-RELATED"/>
    <property type="match status" value="1"/>
</dbReference>
<evidence type="ECO:0000259" key="1">
    <source>
        <dbReference type="PROSITE" id="PS50206"/>
    </source>
</evidence>
<organism evidence="2 3">
    <name type="scientific">Thioalkalivibrio halophilus</name>
    <dbReference type="NCBI Taxonomy" id="252474"/>
    <lineage>
        <taxon>Bacteria</taxon>
        <taxon>Pseudomonadati</taxon>
        <taxon>Pseudomonadota</taxon>
        <taxon>Gammaproteobacteria</taxon>
        <taxon>Chromatiales</taxon>
        <taxon>Ectothiorhodospiraceae</taxon>
        <taxon>Thioalkalivibrio</taxon>
    </lineage>
</organism>
<reference evidence="2 3" key="1">
    <citation type="submission" date="2017-02" db="EMBL/GenBank/DDBJ databases">
        <title>Genomic diversity within the haloalkaliphilic genus Thioalkalivibrio.</title>
        <authorList>
            <person name="Ahn A.-C."/>
            <person name="Meier-Kolthoff J."/>
            <person name="Overmars L."/>
            <person name="Richter M."/>
            <person name="Woyke T."/>
            <person name="Sorokin D.Y."/>
            <person name="Muyzer G."/>
        </authorList>
    </citation>
    <scope>NUCLEOTIDE SEQUENCE [LARGE SCALE GENOMIC DNA]</scope>
    <source>
        <strain evidence="2 3">HL17</strain>
    </source>
</reference>
<dbReference type="PANTHER" id="PTHR43031">
    <property type="entry name" value="FAD-DEPENDENT OXIDOREDUCTASE"/>
    <property type="match status" value="1"/>
</dbReference>
<name>A0A1V3A0K5_9GAMM</name>
<dbReference type="STRING" id="252474.B1A74_04935"/>
<accession>A0A1V3A0K5</accession>
<dbReference type="PROSITE" id="PS50206">
    <property type="entry name" value="RHODANESE_3"/>
    <property type="match status" value="1"/>
</dbReference>
<protein>
    <submittedName>
        <fullName evidence="2">Sulfurtransferase</fullName>
    </submittedName>
</protein>
<dbReference type="Pfam" id="PF00581">
    <property type="entry name" value="Rhodanese"/>
    <property type="match status" value="1"/>
</dbReference>
<evidence type="ECO:0000313" key="2">
    <source>
        <dbReference type="EMBL" id="OOC10623.1"/>
    </source>
</evidence>
<dbReference type="InterPro" id="IPR036873">
    <property type="entry name" value="Rhodanese-like_dom_sf"/>
</dbReference>
<dbReference type="InterPro" id="IPR050229">
    <property type="entry name" value="GlpE_sulfurtransferase"/>
</dbReference>
<dbReference type="Proteomes" id="UP000189177">
    <property type="component" value="Unassembled WGS sequence"/>
</dbReference>
<evidence type="ECO:0000313" key="3">
    <source>
        <dbReference type="Proteomes" id="UP000189177"/>
    </source>
</evidence>
<dbReference type="SMART" id="SM00450">
    <property type="entry name" value="RHOD"/>
    <property type="match status" value="1"/>
</dbReference>
<dbReference type="AlphaFoldDB" id="A0A1V3A0K5"/>
<proteinExistence type="predicted"/>